<dbReference type="Proteomes" id="UP000002497">
    <property type="component" value="Unassembled WGS sequence"/>
</dbReference>
<evidence type="ECO:0000256" key="1">
    <source>
        <dbReference type="SAM" id="MobiDB-lite"/>
    </source>
</evidence>
<dbReference type="HOGENOM" id="CLU_2263509_0_0_1"/>
<dbReference type="AlphaFoldDB" id="E9CY46"/>
<evidence type="ECO:0000313" key="3">
    <source>
        <dbReference type="Proteomes" id="UP000002497"/>
    </source>
</evidence>
<feature type="compositionally biased region" description="Polar residues" evidence="1">
    <location>
        <begin position="86"/>
        <end position="103"/>
    </location>
</feature>
<feature type="region of interest" description="Disordered" evidence="1">
    <location>
        <begin position="77"/>
        <end position="103"/>
    </location>
</feature>
<organism evidence="3">
    <name type="scientific">Coccidioides posadasii (strain RMSCC 757 / Silveira)</name>
    <name type="common">Valley fever fungus</name>
    <dbReference type="NCBI Taxonomy" id="443226"/>
    <lineage>
        <taxon>Eukaryota</taxon>
        <taxon>Fungi</taxon>
        <taxon>Dikarya</taxon>
        <taxon>Ascomycota</taxon>
        <taxon>Pezizomycotina</taxon>
        <taxon>Eurotiomycetes</taxon>
        <taxon>Eurotiomycetidae</taxon>
        <taxon>Onygenales</taxon>
        <taxon>Onygenaceae</taxon>
        <taxon>Coccidioides</taxon>
    </lineage>
</organism>
<keyword evidence="3" id="KW-1185">Reference proteome</keyword>
<dbReference type="EMBL" id="GL636488">
    <property type="protein sequence ID" value="EFW20873.1"/>
    <property type="molecule type" value="Genomic_DNA"/>
</dbReference>
<reference evidence="3" key="2">
    <citation type="submission" date="2010-03" db="EMBL/GenBank/DDBJ databases">
        <title>The genome sequence of Coccidioides posadasii strain Silveira.</title>
        <authorList>
            <consortium name="The Broad Institute Genome Sequencing Center for Infectious Disease"/>
            <person name="Neafsey D."/>
            <person name="Orbach M."/>
            <person name="Henn M.R."/>
            <person name="Cole G.T."/>
            <person name="Galgiani J."/>
            <person name="Gardner M.J."/>
            <person name="Kirkland T.N."/>
            <person name="Taylor J.W."/>
            <person name="Young S.K."/>
            <person name="Zeng Q."/>
            <person name="Koehrsen M."/>
            <person name="Alvarado L."/>
            <person name="Berlin A."/>
            <person name="Borenstein D."/>
            <person name="Chapman S.B."/>
            <person name="Chen Z."/>
            <person name="Engels R."/>
            <person name="Freedman E."/>
            <person name="Gellesch M."/>
            <person name="Goldberg J."/>
            <person name="Griggs A."/>
            <person name="Gujja S."/>
            <person name="Heilman E."/>
            <person name="Heiman D."/>
            <person name="Howarth C."/>
            <person name="Jen D."/>
            <person name="Larson L."/>
            <person name="Mehta T."/>
            <person name="Neiman D."/>
            <person name="Park D."/>
            <person name="Pearson M."/>
            <person name="Richards J."/>
            <person name="Roberts A."/>
            <person name="Saif S."/>
            <person name="Shea T."/>
            <person name="Shenoy N."/>
            <person name="Sisk P."/>
            <person name="Stolte C."/>
            <person name="Sykes S."/>
            <person name="Walk T."/>
            <person name="White J."/>
            <person name="Yandava C."/>
            <person name="Haas B."/>
            <person name="Nusbaum C."/>
            <person name="Birren B."/>
        </authorList>
    </citation>
    <scope>NUCLEOTIDE SEQUENCE [LARGE SCALE GENOMIC DNA]</scope>
    <source>
        <strain evidence="3">RMSCC 757 / Silveira</strain>
    </source>
</reference>
<accession>E9CY46</accession>
<proteinExistence type="predicted"/>
<dbReference type="VEuPathDB" id="FungiDB:CPSG_02716"/>
<name>E9CY46_COCPS</name>
<reference evidence="3" key="1">
    <citation type="journal article" date="2010" name="Genome Res.">
        <title>Population genomic sequencing of Coccidioides fungi reveals recent hybridization and transposon control.</title>
        <authorList>
            <person name="Neafsey D.E."/>
            <person name="Barker B.M."/>
            <person name="Sharpton T.J."/>
            <person name="Stajich J.E."/>
            <person name="Park D.J."/>
            <person name="Whiston E."/>
            <person name="Hung C.-Y."/>
            <person name="McMahan C."/>
            <person name="White J."/>
            <person name="Sykes S."/>
            <person name="Heiman D."/>
            <person name="Young S."/>
            <person name="Zeng Q."/>
            <person name="Abouelleil A."/>
            <person name="Aftuck L."/>
            <person name="Bessette D."/>
            <person name="Brown A."/>
            <person name="FitzGerald M."/>
            <person name="Lui A."/>
            <person name="Macdonald J.P."/>
            <person name="Priest M."/>
            <person name="Orbach M.J."/>
            <person name="Galgiani J.N."/>
            <person name="Kirkland T.N."/>
            <person name="Cole G.T."/>
            <person name="Birren B.W."/>
            <person name="Henn M.R."/>
            <person name="Taylor J.W."/>
            <person name="Rounsley S.D."/>
        </authorList>
    </citation>
    <scope>NUCLEOTIDE SEQUENCE [LARGE SCALE GENOMIC DNA]</scope>
    <source>
        <strain evidence="3">RMSCC 757 / Silveira</strain>
    </source>
</reference>
<sequence length="103" mass="11656">MQHDQFLERRGFRFQNGVEIIMSGGTRRSASHLELPRQPGTGLRATEKVHAETPWETRRILAPGVMCSFIRCASRHKRADRHDSSSADPSSFTRPARSVTNHS</sequence>
<gene>
    <name evidence="2" type="ORF">CPSG_02716</name>
</gene>
<evidence type="ECO:0000313" key="2">
    <source>
        <dbReference type="EMBL" id="EFW20873.1"/>
    </source>
</evidence>
<feature type="region of interest" description="Disordered" evidence="1">
    <location>
        <begin position="28"/>
        <end position="50"/>
    </location>
</feature>
<protein>
    <submittedName>
        <fullName evidence="2">Predicted protein</fullName>
    </submittedName>
</protein>